<dbReference type="InterPro" id="IPR044822">
    <property type="entry name" value="Myb_DNA-bind_4"/>
</dbReference>
<accession>A0ABU6VJR5</accession>
<dbReference type="Proteomes" id="UP001341840">
    <property type="component" value="Unassembled WGS sequence"/>
</dbReference>
<proteinExistence type="predicted"/>
<dbReference type="CDD" id="cd12203">
    <property type="entry name" value="GT1"/>
    <property type="match status" value="1"/>
</dbReference>
<dbReference type="PANTHER" id="PTHR47211">
    <property type="entry name" value="TRIHELIX TRANSCRIPTION FACTOR ASR3"/>
    <property type="match status" value="1"/>
</dbReference>
<feature type="compositionally biased region" description="Gly residues" evidence="1">
    <location>
        <begin position="195"/>
        <end position="206"/>
    </location>
</feature>
<feature type="region of interest" description="Disordered" evidence="1">
    <location>
        <begin position="241"/>
        <end position="268"/>
    </location>
</feature>
<evidence type="ECO:0000256" key="1">
    <source>
        <dbReference type="SAM" id="MobiDB-lite"/>
    </source>
</evidence>
<feature type="domain" description="Myb-like" evidence="2">
    <location>
        <begin position="35"/>
        <end position="108"/>
    </location>
</feature>
<dbReference type="PROSITE" id="PS50090">
    <property type="entry name" value="MYB_LIKE"/>
    <property type="match status" value="1"/>
</dbReference>
<evidence type="ECO:0000313" key="3">
    <source>
        <dbReference type="EMBL" id="MED6173339.1"/>
    </source>
</evidence>
<keyword evidence="4" id="KW-1185">Reference proteome</keyword>
<comment type="caution">
    <text evidence="3">The sequence shown here is derived from an EMBL/GenBank/DDBJ whole genome shotgun (WGS) entry which is preliminary data.</text>
</comment>
<evidence type="ECO:0000313" key="4">
    <source>
        <dbReference type="Proteomes" id="UP001341840"/>
    </source>
</evidence>
<reference evidence="3 4" key="1">
    <citation type="journal article" date="2023" name="Plants (Basel)">
        <title>Bridging the Gap: Combining Genomics and Transcriptomics Approaches to Understand Stylosanthes scabra, an Orphan Legume from the Brazilian Caatinga.</title>
        <authorList>
            <person name="Ferreira-Neto J.R.C."/>
            <person name="da Silva M.D."/>
            <person name="Binneck E."/>
            <person name="de Melo N.F."/>
            <person name="da Silva R.H."/>
            <person name="de Melo A.L.T.M."/>
            <person name="Pandolfi V."/>
            <person name="Bustamante F.O."/>
            <person name="Brasileiro-Vidal A.C."/>
            <person name="Benko-Iseppon A.M."/>
        </authorList>
    </citation>
    <scope>NUCLEOTIDE SEQUENCE [LARGE SCALE GENOMIC DNA]</scope>
    <source>
        <tissue evidence="3">Leaves</tissue>
    </source>
</reference>
<dbReference type="PANTHER" id="PTHR47211:SF4">
    <property type="entry name" value="MYB_SANT-LIKE DNA-BINDING DOMAIN PROTEIN"/>
    <property type="match status" value="1"/>
</dbReference>
<dbReference type="InterPro" id="IPR001005">
    <property type="entry name" value="SANT/Myb"/>
</dbReference>
<feature type="region of interest" description="Disordered" evidence="1">
    <location>
        <begin position="15"/>
        <end position="39"/>
    </location>
</feature>
<dbReference type="EMBL" id="JASCZI010151524">
    <property type="protein sequence ID" value="MED6173339.1"/>
    <property type="molecule type" value="Genomic_DNA"/>
</dbReference>
<organism evidence="3 4">
    <name type="scientific">Stylosanthes scabra</name>
    <dbReference type="NCBI Taxonomy" id="79078"/>
    <lineage>
        <taxon>Eukaryota</taxon>
        <taxon>Viridiplantae</taxon>
        <taxon>Streptophyta</taxon>
        <taxon>Embryophyta</taxon>
        <taxon>Tracheophyta</taxon>
        <taxon>Spermatophyta</taxon>
        <taxon>Magnoliopsida</taxon>
        <taxon>eudicotyledons</taxon>
        <taxon>Gunneridae</taxon>
        <taxon>Pentapetalae</taxon>
        <taxon>rosids</taxon>
        <taxon>fabids</taxon>
        <taxon>Fabales</taxon>
        <taxon>Fabaceae</taxon>
        <taxon>Papilionoideae</taxon>
        <taxon>50 kb inversion clade</taxon>
        <taxon>dalbergioids sensu lato</taxon>
        <taxon>Dalbergieae</taxon>
        <taxon>Pterocarpus clade</taxon>
        <taxon>Stylosanthes</taxon>
    </lineage>
</organism>
<feature type="region of interest" description="Disordered" evidence="1">
    <location>
        <begin position="178"/>
        <end position="210"/>
    </location>
</feature>
<name>A0ABU6VJR5_9FABA</name>
<dbReference type="Gene3D" id="1.10.10.60">
    <property type="entry name" value="Homeodomain-like"/>
    <property type="match status" value="1"/>
</dbReference>
<feature type="compositionally biased region" description="Basic and acidic residues" evidence="1">
    <location>
        <begin position="184"/>
        <end position="193"/>
    </location>
</feature>
<gene>
    <name evidence="3" type="ORF">PIB30_058370</name>
</gene>
<dbReference type="Pfam" id="PF13837">
    <property type="entry name" value="Myb_DNA-bind_4"/>
    <property type="match status" value="1"/>
</dbReference>
<protein>
    <recommendedName>
        <fullName evidence="2">Myb-like domain-containing protein</fullName>
    </recommendedName>
</protein>
<feature type="compositionally biased region" description="Polar residues" evidence="1">
    <location>
        <begin position="248"/>
        <end position="265"/>
    </location>
</feature>
<evidence type="ECO:0000259" key="2">
    <source>
        <dbReference type="PROSITE" id="PS50090"/>
    </source>
</evidence>
<sequence>MMVLEERVLFNGEHDGAVNGAQPVSAAADGGDDGKPTARLPRWTRQEILVLIQGKTDAETRFRPGRSAVGSPSIGSPEPKWALVSSYCKKHGVNREPVQCRKRWSNLAGDYKKIKEWESRARDETESFWVMRNDMRRERKLPGYFDKEVYDILDAAVSPATAVVPASSATAVKVAEEGEGGGDAEVHIYDSNRRVGGGGGGGGGEDGLFSDSERDEVFVAANKDVPTPVIPISAEKQYQPLQGEGNAQDATNEKQPASNPDSTLQGERKRKRFATDLEEETLQSQLVDVLERNGRMLRDQLETQNVNFQLDRQQQKDTASNIVAVLDKLADALGRIADKL</sequence>